<sequence>MASLAFLALHHGPAPARAAECVILLHGLARTEKSLAVMEAALARRGYHVVNQSYPSTRLALAELAQTTLHKALSHCPKDARIHVVTHSMGGILLRRYLAEQDIPQLGRVVMLAPPNHGSELVDRLGGIAAFRWMHGPAGLELGTDGVPDSLPKAHYDLGIIAGSRSLNPFWSSMINGPDDGKVSVESTKLAGMRAHLTMPVSHTWMMMNPQVIAQTAIFLESGAFREKMTLGQALAVLRQGT</sequence>
<gene>
    <name evidence="2" type="ORF">GCM10007315_06530</name>
</gene>
<dbReference type="InterPro" id="IPR029059">
    <property type="entry name" value="AB_hydrolase_5"/>
</dbReference>
<dbReference type="PANTHER" id="PTHR37946">
    <property type="entry name" value="SLL1969 PROTEIN"/>
    <property type="match status" value="1"/>
</dbReference>
<dbReference type="GO" id="GO:0016787">
    <property type="term" value="F:hydrolase activity"/>
    <property type="evidence" value="ECO:0007669"/>
    <property type="project" value="InterPro"/>
</dbReference>
<dbReference type="AlphaFoldDB" id="A0A918WH92"/>
<organism evidence="2 3">
    <name type="scientific">Neogemmobacter tilapiae</name>
    <dbReference type="NCBI Taxonomy" id="875041"/>
    <lineage>
        <taxon>Bacteria</taxon>
        <taxon>Pseudomonadati</taxon>
        <taxon>Pseudomonadota</taxon>
        <taxon>Alphaproteobacteria</taxon>
        <taxon>Rhodobacterales</taxon>
        <taxon>Paracoccaceae</taxon>
        <taxon>Neogemmobacter</taxon>
    </lineage>
</organism>
<dbReference type="SUPFAM" id="SSF53474">
    <property type="entry name" value="alpha/beta-Hydrolases"/>
    <property type="match status" value="1"/>
</dbReference>
<name>A0A918WH92_9RHOB</name>
<evidence type="ECO:0000313" key="3">
    <source>
        <dbReference type="Proteomes" id="UP000638981"/>
    </source>
</evidence>
<dbReference type="InterPro" id="IPR029058">
    <property type="entry name" value="AB_hydrolase_fold"/>
</dbReference>
<dbReference type="Pfam" id="PF12695">
    <property type="entry name" value="Abhydrolase_5"/>
    <property type="match status" value="1"/>
</dbReference>
<dbReference type="Proteomes" id="UP000638981">
    <property type="component" value="Unassembled WGS sequence"/>
</dbReference>
<evidence type="ECO:0000259" key="1">
    <source>
        <dbReference type="Pfam" id="PF12695"/>
    </source>
</evidence>
<dbReference type="EMBL" id="BMYJ01000002">
    <property type="protein sequence ID" value="GHC47431.1"/>
    <property type="molecule type" value="Genomic_DNA"/>
</dbReference>
<keyword evidence="3" id="KW-1185">Reference proteome</keyword>
<comment type="caution">
    <text evidence="2">The sequence shown here is derived from an EMBL/GenBank/DDBJ whole genome shotgun (WGS) entry which is preliminary data.</text>
</comment>
<evidence type="ECO:0000313" key="2">
    <source>
        <dbReference type="EMBL" id="GHC47431.1"/>
    </source>
</evidence>
<dbReference type="Gene3D" id="3.40.50.1820">
    <property type="entry name" value="alpha/beta hydrolase"/>
    <property type="match status" value="1"/>
</dbReference>
<reference evidence="2" key="1">
    <citation type="journal article" date="2014" name="Int. J. Syst. Evol. Microbiol.">
        <title>Complete genome sequence of Corynebacterium casei LMG S-19264T (=DSM 44701T), isolated from a smear-ripened cheese.</title>
        <authorList>
            <consortium name="US DOE Joint Genome Institute (JGI-PGF)"/>
            <person name="Walter F."/>
            <person name="Albersmeier A."/>
            <person name="Kalinowski J."/>
            <person name="Ruckert C."/>
        </authorList>
    </citation>
    <scope>NUCLEOTIDE SEQUENCE</scope>
    <source>
        <strain evidence="2">KCTC 23310</strain>
    </source>
</reference>
<accession>A0A918WH92</accession>
<protein>
    <submittedName>
        <fullName evidence="2">Acetyltransferase</fullName>
    </submittedName>
</protein>
<proteinExistence type="predicted"/>
<dbReference type="PANTHER" id="PTHR37946:SF1">
    <property type="entry name" value="SLL1969 PROTEIN"/>
    <property type="match status" value="1"/>
</dbReference>
<feature type="domain" description="Alpha/beta hydrolase fold-5" evidence="1">
    <location>
        <begin position="22"/>
        <end position="114"/>
    </location>
</feature>
<reference evidence="2" key="2">
    <citation type="submission" date="2020-09" db="EMBL/GenBank/DDBJ databases">
        <authorList>
            <person name="Sun Q."/>
            <person name="Kim S."/>
        </authorList>
    </citation>
    <scope>NUCLEOTIDE SEQUENCE</scope>
    <source>
        <strain evidence="2">KCTC 23310</strain>
    </source>
</reference>